<feature type="domain" description="DUF4168" evidence="3">
    <location>
        <begin position="50"/>
        <end position="125"/>
    </location>
</feature>
<keyword evidence="5" id="KW-1185">Reference proteome</keyword>
<feature type="signal peptide" evidence="2">
    <location>
        <begin position="1"/>
        <end position="28"/>
    </location>
</feature>
<feature type="region of interest" description="Disordered" evidence="1">
    <location>
        <begin position="29"/>
        <end position="49"/>
    </location>
</feature>
<dbReference type="STRING" id="721133.SAMN05216176_105332"/>
<dbReference type="Proteomes" id="UP000007374">
    <property type="component" value="Unassembled WGS sequence"/>
</dbReference>
<dbReference type="Pfam" id="PF13767">
    <property type="entry name" value="DUF4168"/>
    <property type="match status" value="1"/>
</dbReference>
<evidence type="ECO:0000256" key="1">
    <source>
        <dbReference type="SAM" id="MobiDB-lite"/>
    </source>
</evidence>
<evidence type="ECO:0000259" key="3">
    <source>
        <dbReference type="Pfam" id="PF13767"/>
    </source>
</evidence>
<dbReference type="RefSeq" id="WP_009756451.1">
    <property type="nucleotide sequence ID" value="NZ_AMSI01000004.1"/>
</dbReference>
<dbReference type="InterPro" id="IPR025433">
    <property type="entry name" value="DUF4168"/>
</dbReference>
<proteinExistence type="predicted"/>
<evidence type="ECO:0000256" key="2">
    <source>
        <dbReference type="SAM" id="SignalP"/>
    </source>
</evidence>
<dbReference type="PATRIC" id="fig|1231190.3.peg.1708"/>
<gene>
    <name evidence="4" type="ORF">NA8A_08169</name>
</gene>
<name>K2PQH4_9HYPH</name>
<dbReference type="AlphaFoldDB" id="K2PQH4"/>
<comment type="caution">
    <text evidence="4">The sequence shown here is derived from an EMBL/GenBank/DDBJ whole genome shotgun (WGS) entry which is preliminary data.</text>
</comment>
<keyword evidence="2" id="KW-0732">Signal</keyword>
<evidence type="ECO:0000313" key="5">
    <source>
        <dbReference type="Proteomes" id="UP000007374"/>
    </source>
</evidence>
<sequence>MIYRRKSRTVAVAFAMATGVAFITPAVAQDAAPQPAPAAPAQSPSQSYDDQKLEAFTVAFLAVSDIQQEYSSKFRQAPDDGKKQQIQTEATQKMEKVVNDTNGISVDEYNQIIQSAQTDEALAQKLNGMIGQASQQKQ</sequence>
<dbReference type="eggNOG" id="ENOG50339XK">
    <property type="taxonomic scope" value="Bacteria"/>
</dbReference>
<accession>K2PQH4</accession>
<dbReference type="EMBL" id="AMSI01000004">
    <property type="protein sequence ID" value="EKF43297.1"/>
    <property type="molecule type" value="Genomic_DNA"/>
</dbReference>
<evidence type="ECO:0000313" key="4">
    <source>
        <dbReference type="EMBL" id="EKF43297.1"/>
    </source>
</evidence>
<organism evidence="4 5">
    <name type="scientific">Nitratireductor indicus C115</name>
    <dbReference type="NCBI Taxonomy" id="1231190"/>
    <lineage>
        <taxon>Bacteria</taxon>
        <taxon>Pseudomonadati</taxon>
        <taxon>Pseudomonadota</taxon>
        <taxon>Alphaproteobacteria</taxon>
        <taxon>Hyphomicrobiales</taxon>
        <taxon>Phyllobacteriaceae</taxon>
        <taxon>Nitratireductor</taxon>
    </lineage>
</organism>
<dbReference type="OrthoDB" id="8030799at2"/>
<feature type="compositionally biased region" description="Low complexity" evidence="1">
    <location>
        <begin position="29"/>
        <end position="47"/>
    </location>
</feature>
<feature type="chain" id="PRO_5003862811" description="DUF4168 domain-containing protein" evidence="2">
    <location>
        <begin position="29"/>
        <end position="138"/>
    </location>
</feature>
<protein>
    <recommendedName>
        <fullName evidence="3">DUF4168 domain-containing protein</fullName>
    </recommendedName>
</protein>
<reference evidence="4 5" key="1">
    <citation type="journal article" date="2012" name="J. Bacteriol.">
        <title>Genome Sequence of Nitratireductor indicus Type Strain C115.</title>
        <authorList>
            <person name="Lai Q."/>
            <person name="Li G."/>
            <person name="Yu Z."/>
            <person name="Shao Z."/>
        </authorList>
    </citation>
    <scope>NUCLEOTIDE SEQUENCE [LARGE SCALE GENOMIC DNA]</scope>
    <source>
        <strain evidence="4 5">C115</strain>
    </source>
</reference>